<keyword evidence="6" id="KW-0603">Photosystem I</keyword>
<comment type="subcellular location">
    <subcellularLocation>
        <location evidence="1">Plastid</location>
        <location evidence="1">Chloroplast thylakoid membrane</location>
        <topology evidence="1">Peripheral membrane protein</topology>
        <orientation evidence="1">Lumenal side</orientation>
    </subcellularLocation>
</comment>
<keyword evidence="8" id="KW-0472">Membrane</keyword>
<dbReference type="AlphaFoldDB" id="A0AAW1RQ48"/>
<evidence type="ECO:0000256" key="7">
    <source>
        <dbReference type="ARBA" id="ARBA00023078"/>
    </source>
</evidence>
<keyword evidence="3" id="KW-0150">Chloroplast</keyword>
<comment type="similarity">
    <text evidence="2">Belongs to the psaN family.</text>
</comment>
<dbReference type="GO" id="GO:0030093">
    <property type="term" value="C:chloroplast photosystem I"/>
    <property type="evidence" value="ECO:0007669"/>
    <property type="project" value="TreeGrafter"/>
</dbReference>
<evidence type="ECO:0000256" key="4">
    <source>
        <dbReference type="ARBA" id="ARBA00022531"/>
    </source>
</evidence>
<dbReference type="InterPro" id="IPR044907">
    <property type="entry name" value="PSAN_sf"/>
</dbReference>
<keyword evidence="4" id="KW-0602">Photosynthesis</keyword>
<protein>
    <submittedName>
        <fullName evidence="9">Uncharacterized protein</fullName>
    </submittedName>
</protein>
<keyword evidence="10" id="KW-1185">Reference proteome</keyword>
<evidence type="ECO:0000256" key="3">
    <source>
        <dbReference type="ARBA" id="ARBA00022528"/>
    </source>
</evidence>
<dbReference type="PANTHER" id="PTHR36814">
    <property type="entry name" value="PHOTOSYSTEM I REACTION CENTER SUBUNIT N, CHLOROPLASTIC"/>
    <property type="match status" value="1"/>
</dbReference>
<dbReference type="InterPro" id="IPR008796">
    <property type="entry name" value="PSAN"/>
</dbReference>
<comment type="caution">
    <text evidence="9">The sequence shown here is derived from an EMBL/GenBank/DDBJ whole genome shotgun (WGS) entry which is preliminary data.</text>
</comment>
<proteinExistence type="inferred from homology"/>
<dbReference type="EMBL" id="JALJOS010000008">
    <property type="protein sequence ID" value="KAK9835603.1"/>
    <property type="molecule type" value="Genomic_DNA"/>
</dbReference>
<dbReference type="PROSITE" id="PS51318">
    <property type="entry name" value="TAT"/>
    <property type="match status" value="1"/>
</dbReference>
<dbReference type="Gene3D" id="4.10.1190.10">
    <property type="entry name" value="Chlorophyll A-B binding protein"/>
    <property type="match status" value="1"/>
</dbReference>
<organism evidence="9 10">
    <name type="scientific">Apatococcus lobatus</name>
    <dbReference type="NCBI Taxonomy" id="904363"/>
    <lineage>
        <taxon>Eukaryota</taxon>
        <taxon>Viridiplantae</taxon>
        <taxon>Chlorophyta</taxon>
        <taxon>core chlorophytes</taxon>
        <taxon>Trebouxiophyceae</taxon>
        <taxon>Chlorellales</taxon>
        <taxon>Chlorellaceae</taxon>
        <taxon>Apatococcus</taxon>
    </lineage>
</organism>
<keyword evidence="7" id="KW-0793">Thylakoid</keyword>
<evidence type="ECO:0000256" key="2">
    <source>
        <dbReference type="ARBA" id="ARBA00010661"/>
    </source>
</evidence>
<keyword evidence="5" id="KW-0934">Plastid</keyword>
<accession>A0AAW1RQ48</accession>
<dbReference type="Pfam" id="PF05479">
    <property type="entry name" value="PsaN"/>
    <property type="match status" value="1"/>
</dbReference>
<reference evidence="9 10" key="1">
    <citation type="journal article" date="2024" name="Nat. Commun.">
        <title>Phylogenomics reveals the evolutionary origins of lichenization in chlorophyte algae.</title>
        <authorList>
            <person name="Puginier C."/>
            <person name="Libourel C."/>
            <person name="Otte J."/>
            <person name="Skaloud P."/>
            <person name="Haon M."/>
            <person name="Grisel S."/>
            <person name="Petersen M."/>
            <person name="Berrin J.G."/>
            <person name="Delaux P.M."/>
            <person name="Dal Grande F."/>
            <person name="Keller J."/>
        </authorList>
    </citation>
    <scope>NUCLEOTIDE SEQUENCE [LARGE SCALE GENOMIC DNA]</scope>
    <source>
        <strain evidence="9 10">SAG 2145</strain>
    </source>
</reference>
<dbReference type="PANTHER" id="PTHR36814:SF1">
    <property type="entry name" value="PHOTOSYSTEM I REACTION CENTER SUBUNIT N, CHLOROPLASTIC"/>
    <property type="match status" value="1"/>
</dbReference>
<evidence type="ECO:0000256" key="1">
    <source>
        <dbReference type="ARBA" id="ARBA00004622"/>
    </source>
</evidence>
<dbReference type="GO" id="GO:0015979">
    <property type="term" value="P:photosynthesis"/>
    <property type="evidence" value="ECO:0007669"/>
    <property type="project" value="UniProtKB-KW"/>
</dbReference>
<evidence type="ECO:0000256" key="5">
    <source>
        <dbReference type="ARBA" id="ARBA00022640"/>
    </source>
</evidence>
<dbReference type="InterPro" id="IPR006311">
    <property type="entry name" value="TAT_signal"/>
</dbReference>
<evidence type="ECO:0000313" key="9">
    <source>
        <dbReference type="EMBL" id="KAK9835603.1"/>
    </source>
</evidence>
<sequence>MSATTLGQTSFAGAALAPATSCRKAPRVQLCCRAQADKRQLLGLGALAGALVLSSGAALPARADLVGDLLEKSQANKALHDKQRKATSYANFETSRTVADGTCTFPNNLFGCGNASVAGKVKYIAEDRDLECQGQDPAHCASRMSANSIPKAFNKYLNK</sequence>
<evidence type="ECO:0000256" key="8">
    <source>
        <dbReference type="ARBA" id="ARBA00023136"/>
    </source>
</evidence>
<evidence type="ECO:0000313" key="10">
    <source>
        <dbReference type="Proteomes" id="UP001438707"/>
    </source>
</evidence>
<name>A0AAW1RQ48_9CHLO</name>
<evidence type="ECO:0000256" key="6">
    <source>
        <dbReference type="ARBA" id="ARBA00022836"/>
    </source>
</evidence>
<dbReference type="Proteomes" id="UP001438707">
    <property type="component" value="Unassembled WGS sequence"/>
</dbReference>
<gene>
    <name evidence="9" type="ORF">WJX74_003948</name>
</gene>